<proteinExistence type="predicted"/>
<keyword evidence="1" id="KW-1133">Transmembrane helix</keyword>
<sequence>MAQEDIEEIRRLIREELAVRQPEALVRHDLELRESLVRVEEELKHQRADGAVMEKGFEQIDKRSEIETLNTRFEQVDRHFEEMREDMSKRLEQVDKHFEAIETSMDVRFYELTRRIGRFMVWSFATTLTIGGLVAAAIKLL</sequence>
<keyword evidence="3" id="KW-1185">Reference proteome</keyword>
<organism evidence="2 3">
    <name type="scientific">Methylomarinovum caldicuralii</name>
    <dbReference type="NCBI Taxonomy" id="438856"/>
    <lineage>
        <taxon>Bacteria</taxon>
        <taxon>Pseudomonadati</taxon>
        <taxon>Pseudomonadota</taxon>
        <taxon>Gammaproteobacteria</taxon>
        <taxon>Methylococcales</taxon>
        <taxon>Methylothermaceae</taxon>
        <taxon>Methylomarinovum</taxon>
    </lineage>
</organism>
<keyword evidence="1" id="KW-0812">Transmembrane</keyword>
<evidence type="ECO:0000256" key="1">
    <source>
        <dbReference type="SAM" id="Phobius"/>
    </source>
</evidence>
<keyword evidence="1" id="KW-0472">Membrane</keyword>
<reference evidence="3" key="1">
    <citation type="journal article" date="2024" name="Int. J. Syst. Evol. Microbiol.">
        <title>Methylomarinovum tepidoasis sp. nov., a moderately thermophilic methanotroph of the family Methylothermaceae isolated from a deep-sea hydrothermal field.</title>
        <authorList>
            <person name="Hirayama H."/>
            <person name="Takaki Y."/>
            <person name="Abe M."/>
            <person name="Miyazaki M."/>
            <person name="Uematsu K."/>
            <person name="Matsui Y."/>
            <person name="Takai K."/>
        </authorList>
    </citation>
    <scope>NUCLEOTIDE SEQUENCE [LARGE SCALE GENOMIC DNA]</scope>
    <source>
        <strain evidence="3">IT-9</strain>
    </source>
</reference>
<dbReference type="RefSeq" id="WP_317705229.1">
    <property type="nucleotide sequence ID" value="NZ_AP024714.1"/>
</dbReference>
<dbReference type="AlphaFoldDB" id="A0AAU9BVP7"/>
<name>A0AAU9BVP7_9GAMM</name>
<dbReference type="Gene3D" id="3.90.20.10">
    <property type="match status" value="1"/>
</dbReference>
<evidence type="ECO:0000313" key="2">
    <source>
        <dbReference type="EMBL" id="BCX82841.1"/>
    </source>
</evidence>
<evidence type="ECO:0000313" key="3">
    <source>
        <dbReference type="Proteomes" id="UP001321825"/>
    </source>
</evidence>
<dbReference type="KEGG" id="mcau:MIT9_P2429"/>
<protein>
    <recommendedName>
        <fullName evidence="4">DUF1640 domain-containing protein</fullName>
    </recommendedName>
</protein>
<feature type="transmembrane region" description="Helical" evidence="1">
    <location>
        <begin position="119"/>
        <end position="138"/>
    </location>
</feature>
<dbReference type="EMBL" id="AP024714">
    <property type="protein sequence ID" value="BCX82841.1"/>
    <property type="molecule type" value="Genomic_DNA"/>
</dbReference>
<gene>
    <name evidence="2" type="ORF">MIT9_P2429</name>
</gene>
<accession>A0AAU9BVP7</accession>
<dbReference type="Proteomes" id="UP001321825">
    <property type="component" value="Chromosome"/>
</dbReference>
<evidence type="ECO:0008006" key="4">
    <source>
        <dbReference type="Google" id="ProtNLM"/>
    </source>
</evidence>